<feature type="region of interest" description="Disordered" evidence="4">
    <location>
        <begin position="212"/>
        <end position="254"/>
    </location>
</feature>
<organism evidence="6">
    <name type="scientific">Corethrella appendiculata</name>
    <dbReference type="NCBI Taxonomy" id="1370023"/>
    <lineage>
        <taxon>Eukaryota</taxon>
        <taxon>Metazoa</taxon>
        <taxon>Ecdysozoa</taxon>
        <taxon>Arthropoda</taxon>
        <taxon>Hexapoda</taxon>
        <taxon>Insecta</taxon>
        <taxon>Pterygota</taxon>
        <taxon>Neoptera</taxon>
        <taxon>Endopterygota</taxon>
        <taxon>Diptera</taxon>
        <taxon>Nematocera</taxon>
        <taxon>Culicoidea</taxon>
        <taxon>Chaoboridae</taxon>
        <taxon>Corethrella</taxon>
    </lineage>
</organism>
<evidence type="ECO:0000313" key="6">
    <source>
        <dbReference type="EMBL" id="JAB55104.1"/>
    </source>
</evidence>
<name>U5EPB8_9DIPT</name>
<feature type="non-terminal residue" evidence="6">
    <location>
        <position position="1"/>
    </location>
</feature>
<feature type="repeat" description="TPR" evidence="3">
    <location>
        <begin position="12"/>
        <end position="45"/>
    </location>
</feature>
<dbReference type="InterPro" id="IPR019734">
    <property type="entry name" value="TPR_rpt"/>
</dbReference>
<dbReference type="EMBL" id="GANO01004767">
    <property type="protein sequence ID" value="JAB55104.1"/>
    <property type="molecule type" value="mRNA"/>
</dbReference>
<dbReference type="AlphaFoldDB" id="U5EPB8"/>
<evidence type="ECO:0000256" key="1">
    <source>
        <dbReference type="ARBA" id="ARBA00022737"/>
    </source>
</evidence>
<dbReference type="SMART" id="SM00028">
    <property type="entry name" value="TPR"/>
    <property type="match status" value="3"/>
</dbReference>
<evidence type="ECO:0000256" key="2">
    <source>
        <dbReference type="ARBA" id="ARBA00022803"/>
    </source>
</evidence>
<dbReference type="PANTHER" id="PTHR22904">
    <property type="entry name" value="TPR REPEAT CONTAINING PROTEIN"/>
    <property type="match status" value="1"/>
</dbReference>
<reference evidence="6" key="1">
    <citation type="journal article" date="2014" name="Insect Biochem. Mol. Biol.">
        <title>An insight into the sialome of the frog biting fly, Corethrella appendiculata.</title>
        <authorList>
            <person name="Ribeiro J.M.C."/>
            <person name="Chagas A.C."/>
            <person name="Pham V.M."/>
            <person name="Lounibos L.P."/>
            <person name="Calvo E."/>
        </authorList>
    </citation>
    <scope>NUCLEOTIDE SEQUENCE</scope>
    <source>
        <tissue evidence="6">Salivary glands</tissue>
    </source>
</reference>
<feature type="transmembrane region" description="Helical" evidence="5">
    <location>
        <begin position="137"/>
        <end position="155"/>
    </location>
</feature>
<accession>U5EPB8</accession>
<keyword evidence="2 3" id="KW-0802">TPR repeat</keyword>
<feature type="transmembrane region" description="Helical" evidence="5">
    <location>
        <begin position="167"/>
        <end position="186"/>
    </location>
</feature>
<keyword evidence="5" id="KW-0472">Membrane</keyword>
<dbReference type="SUPFAM" id="SSF48452">
    <property type="entry name" value="TPR-like"/>
    <property type="match status" value="1"/>
</dbReference>
<dbReference type="Pfam" id="PF13181">
    <property type="entry name" value="TPR_8"/>
    <property type="match status" value="1"/>
</dbReference>
<dbReference type="GO" id="GO:0051879">
    <property type="term" value="F:Hsp90 protein binding"/>
    <property type="evidence" value="ECO:0007669"/>
    <property type="project" value="TreeGrafter"/>
</dbReference>
<keyword evidence="5" id="KW-1133">Transmembrane helix</keyword>
<evidence type="ECO:0000256" key="3">
    <source>
        <dbReference type="PROSITE-ProRule" id="PRU00339"/>
    </source>
</evidence>
<evidence type="ECO:0000256" key="4">
    <source>
        <dbReference type="SAM" id="MobiDB-lite"/>
    </source>
</evidence>
<protein>
    <submittedName>
        <fullName evidence="6">Putative molecular co-chaperone sti1</fullName>
    </submittedName>
</protein>
<feature type="compositionally biased region" description="Basic residues" evidence="4">
    <location>
        <begin position="245"/>
        <end position="254"/>
    </location>
</feature>
<dbReference type="Gene3D" id="1.25.40.10">
    <property type="entry name" value="Tetratricopeptide repeat domain"/>
    <property type="match status" value="1"/>
</dbReference>
<dbReference type="PROSITE" id="PS50005">
    <property type="entry name" value="TPR"/>
    <property type="match status" value="2"/>
</dbReference>
<keyword evidence="1" id="KW-0677">Repeat</keyword>
<proteinExistence type="evidence at transcript level"/>
<feature type="repeat" description="TPR" evidence="3">
    <location>
        <begin position="80"/>
        <end position="113"/>
    </location>
</feature>
<evidence type="ECO:0000256" key="5">
    <source>
        <dbReference type="SAM" id="Phobius"/>
    </source>
</evidence>
<keyword evidence="5" id="KW-0812">Transmembrane</keyword>
<dbReference type="PANTHER" id="PTHR22904:SF532">
    <property type="entry name" value="HEAT SHOCK PROTEIN STI1-LIKE PROTEIN"/>
    <property type="match status" value="1"/>
</dbReference>
<sequence>KETETENGQLTADEIKELGNDCVRNKRFLEAILHYTHAIKLNPNDPILYSNRSYAFLKEKQYYYANEDAEKTIQLDRTWAKGYFRKAEVEIECGQYDTALISYGKALQLKPSDMVIINSAKKAAALSNRDIMFEGRIPWVGAGIGIIIGVTIIISDQLLTQKPSVKYPPIMVLLIIAIACTGYGIAKMCRYYVKTQRKGLLEPPIDLLEEFKKTGSSSANDSNENEENIDSKQYTNRTRYTKAQARQRFKKGKT</sequence>
<dbReference type="InterPro" id="IPR011990">
    <property type="entry name" value="TPR-like_helical_dom_sf"/>
</dbReference>